<dbReference type="EMBL" id="SULI01000003">
    <property type="protein sequence ID" value="TKZ21704.1"/>
    <property type="molecule type" value="Genomic_DNA"/>
</dbReference>
<organism evidence="1 2">
    <name type="scientific">Shimia litoralis</name>
    <dbReference type="NCBI Taxonomy" id="420403"/>
    <lineage>
        <taxon>Bacteria</taxon>
        <taxon>Pseudomonadati</taxon>
        <taxon>Pseudomonadota</taxon>
        <taxon>Alphaproteobacteria</taxon>
        <taxon>Rhodobacterales</taxon>
        <taxon>Roseobacteraceae</taxon>
    </lineage>
</organism>
<evidence type="ECO:0000313" key="1">
    <source>
        <dbReference type="EMBL" id="TKZ21704.1"/>
    </source>
</evidence>
<sequence>MAQGFSLKDQLFNASTLGDLAAEYSAALPDFDAQPFLAEVLAGLEGRELMARLDWIADCVEKRLASDFPTMASQLEAAMPDRLDPTLRDDDFGRFIHAVPGILAVRHGLETHASRALDLLHEATQRFSMEFYIRPFLDRWPEDTLARLSQWATDENYHVRRLVSEGTRPKLPWAKKITLDPLVPLPFLTTLHADSTRFVTRSVANHLNDIAKFDGDLVVATLRDWRTQGRQVSKELDWMTRHALRTLVKQGHVGALELLGFHADAPAKVASLVLAETRVPIGSALEISLTLATDAPHDVPVMVDYILRFHRPKGGAGEKVFKLKQTKLPKNGQVLLTKKHPLKGDATTFRLYPGPHTVAIQVNGRVLDEVAFELVPAIG</sequence>
<dbReference type="InterPro" id="IPR016024">
    <property type="entry name" value="ARM-type_fold"/>
</dbReference>
<evidence type="ECO:0008006" key="3">
    <source>
        <dbReference type="Google" id="ProtNLM"/>
    </source>
</evidence>
<gene>
    <name evidence="1" type="ORF">FAP39_03635</name>
</gene>
<comment type="caution">
    <text evidence="1">The sequence shown here is derived from an EMBL/GenBank/DDBJ whole genome shotgun (WGS) entry which is preliminary data.</text>
</comment>
<dbReference type="Proteomes" id="UP000306575">
    <property type="component" value="Unassembled WGS sequence"/>
</dbReference>
<accession>A0A4U7NAC4</accession>
<dbReference type="RefSeq" id="WP_138015027.1">
    <property type="nucleotide sequence ID" value="NZ_SULI01000003.1"/>
</dbReference>
<name>A0A4U7NAC4_9RHOB</name>
<protein>
    <recommendedName>
        <fullName evidence="3">DNA alkylation repair protein</fullName>
    </recommendedName>
</protein>
<reference evidence="1 2" key="1">
    <citation type="submission" date="2019-04" db="EMBL/GenBank/DDBJ databases">
        <title>Genome sequence of Pelagicola litoralis CL-ES2.</title>
        <authorList>
            <person name="Cao J."/>
        </authorList>
    </citation>
    <scope>NUCLEOTIDE SEQUENCE [LARGE SCALE GENOMIC DNA]</scope>
    <source>
        <strain evidence="1 2">CL-ES2</strain>
    </source>
</reference>
<dbReference type="AlphaFoldDB" id="A0A4U7NAC4"/>
<proteinExistence type="predicted"/>
<evidence type="ECO:0000313" key="2">
    <source>
        <dbReference type="Proteomes" id="UP000306575"/>
    </source>
</evidence>
<dbReference type="SUPFAM" id="SSF48371">
    <property type="entry name" value="ARM repeat"/>
    <property type="match status" value="1"/>
</dbReference>
<dbReference type="Gene3D" id="1.25.40.290">
    <property type="entry name" value="ARM repeat domains"/>
    <property type="match status" value="1"/>
</dbReference>
<dbReference type="OrthoDB" id="9797162at2"/>
<keyword evidence="2" id="KW-1185">Reference proteome</keyword>